<feature type="transmembrane region" description="Helical" evidence="2">
    <location>
        <begin position="55"/>
        <end position="78"/>
    </location>
</feature>
<dbReference type="Pfam" id="PF01478">
    <property type="entry name" value="Peptidase_A24"/>
    <property type="match status" value="1"/>
</dbReference>
<dbReference type="InterPro" id="IPR000045">
    <property type="entry name" value="Prepilin_IV_endopep_pep"/>
</dbReference>
<dbReference type="InterPro" id="IPR050882">
    <property type="entry name" value="Prepilin_peptidase/N-MTase"/>
</dbReference>
<feature type="domain" description="Prepilin type IV endopeptidase peptidase" evidence="3">
    <location>
        <begin position="13"/>
        <end position="113"/>
    </location>
</feature>
<dbReference type="GO" id="GO:0006465">
    <property type="term" value="P:signal peptide processing"/>
    <property type="evidence" value="ECO:0007669"/>
    <property type="project" value="TreeGrafter"/>
</dbReference>
<dbReference type="EC" id="3.4.23.43" evidence="4"/>
<evidence type="ECO:0000313" key="5">
    <source>
        <dbReference type="Proteomes" id="UP000538666"/>
    </source>
</evidence>
<accession>A0A841JMN9</accession>
<evidence type="ECO:0000313" key="4">
    <source>
        <dbReference type="EMBL" id="MBB6142642.1"/>
    </source>
</evidence>
<dbReference type="GO" id="GO:0004190">
    <property type="term" value="F:aspartic-type endopeptidase activity"/>
    <property type="evidence" value="ECO:0007669"/>
    <property type="project" value="UniProtKB-EC"/>
</dbReference>
<dbReference type="Proteomes" id="UP000538666">
    <property type="component" value="Unassembled WGS sequence"/>
</dbReference>
<evidence type="ECO:0000259" key="3">
    <source>
        <dbReference type="Pfam" id="PF01478"/>
    </source>
</evidence>
<name>A0A841JMN9_9BACT</name>
<keyword evidence="2" id="KW-0812">Transmembrane</keyword>
<dbReference type="PANTHER" id="PTHR30487:SF0">
    <property type="entry name" value="PREPILIN LEADER PEPTIDASE_N-METHYLTRANSFERASE-RELATED"/>
    <property type="match status" value="1"/>
</dbReference>
<dbReference type="AlphaFoldDB" id="A0A841JMN9"/>
<proteinExistence type="inferred from homology"/>
<dbReference type="PANTHER" id="PTHR30487">
    <property type="entry name" value="TYPE 4 PREPILIN-LIKE PROTEINS LEADER PEPTIDE-PROCESSING ENZYME"/>
    <property type="match status" value="1"/>
</dbReference>
<organism evidence="4 5">
    <name type="scientific">Silvibacterium bohemicum</name>
    <dbReference type="NCBI Taxonomy" id="1577686"/>
    <lineage>
        <taxon>Bacteria</taxon>
        <taxon>Pseudomonadati</taxon>
        <taxon>Acidobacteriota</taxon>
        <taxon>Terriglobia</taxon>
        <taxon>Terriglobales</taxon>
        <taxon>Acidobacteriaceae</taxon>
        <taxon>Silvibacterium</taxon>
    </lineage>
</organism>
<dbReference type="RefSeq" id="WP_050057843.1">
    <property type="nucleotide sequence ID" value="NZ_JACHEK010000001.1"/>
</dbReference>
<gene>
    <name evidence="4" type="ORF">HNQ77_000580</name>
</gene>
<comment type="similarity">
    <text evidence="1">Belongs to the peptidase A24 family.</text>
</comment>
<reference evidence="4 5" key="1">
    <citation type="submission" date="2020-08" db="EMBL/GenBank/DDBJ databases">
        <title>Genomic Encyclopedia of Type Strains, Phase IV (KMG-IV): sequencing the most valuable type-strain genomes for metagenomic binning, comparative biology and taxonomic classification.</title>
        <authorList>
            <person name="Goeker M."/>
        </authorList>
    </citation>
    <scope>NUCLEOTIDE SEQUENCE [LARGE SCALE GENOMIC DNA]</scope>
    <source>
        <strain evidence="4 5">DSM 103733</strain>
    </source>
</reference>
<keyword evidence="5" id="KW-1185">Reference proteome</keyword>
<keyword evidence="4" id="KW-0378">Hydrolase</keyword>
<keyword evidence="2" id="KW-1133">Transmembrane helix</keyword>
<evidence type="ECO:0000256" key="1">
    <source>
        <dbReference type="ARBA" id="ARBA00005801"/>
    </source>
</evidence>
<keyword evidence="2" id="KW-0472">Membrane</keyword>
<feature type="transmembrane region" description="Helical" evidence="2">
    <location>
        <begin position="29"/>
        <end position="48"/>
    </location>
</feature>
<dbReference type="Gene3D" id="1.20.120.1220">
    <property type="match status" value="1"/>
</dbReference>
<dbReference type="EMBL" id="JACHEK010000001">
    <property type="protein sequence ID" value="MBB6142642.1"/>
    <property type="molecule type" value="Genomic_DNA"/>
</dbReference>
<sequence length="178" mass="18818">MTNSRMIYGAASLLFAAVAAGWDIKIRRIPNLLTAAALVTGLMLHLLCDGWKGMLASLIAAVIAGAIFLLFFIAGGMGGGDVKLIAAIACITGLQWTGYLLIFTSLVGGAMALVLAVARGSLFRTLANMFSLLRHHLALGLTPHPELNVENRATLRLPYAMAIAAGSFLTFYLQKVQG</sequence>
<evidence type="ECO:0000256" key="2">
    <source>
        <dbReference type="SAM" id="Phobius"/>
    </source>
</evidence>
<comment type="caution">
    <text evidence="4">The sequence shown here is derived from an EMBL/GenBank/DDBJ whole genome shotgun (WGS) entry which is preliminary data.</text>
</comment>
<protein>
    <submittedName>
        <fullName evidence="4">Prepilin peptidase CpaA</fullName>
        <ecNumber evidence="4">3.4.23.43</ecNumber>
    </submittedName>
</protein>
<dbReference type="GO" id="GO:0005886">
    <property type="term" value="C:plasma membrane"/>
    <property type="evidence" value="ECO:0007669"/>
    <property type="project" value="TreeGrafter"/>
</dbReference>
<dbReference type="OrthoDB" id="5508079at2"/>